<dbReference type="Proteomes" id="UP000244677">
    <property type="component" value="Chromosome"/>
</dbReference>
<accession>A0A2S1LQV9</accession>
<dbReference type="PANTHER" id="PTHR43796">
    <property type="entry name" value="CARBOXYNORSPERMIDINE SYNTHASE"/>
    <property type="match status" value="1"/>
</dbReference>
<dbReference type="OrthoDB" id="712666at2"/>
<dbReference type="InterPro" id="IPR005097">
    <property type="entry name" value="Sacchrp_dh_NADP-bd"/>
</dbReference>
<sequence length="344" mass="38368">MQKNILVIGGTGLVGKTILRILADRNPQHQLYIGSRKSGSTKTQLQIDVNDPKTFVNIAGHAIDIIVLSVSDSHNNVLRYALDHGIDYVDVTKPTPAMIEAYRLVRGHKPESRLVFGSGWMGGIVSGLIAAAVPEKKNIQGVGLFVYYSIKDQAGESSAHFMAENVYKPFVRYENNRPVTIRHFLDSEYHNFSFGIGKRQAYNFDVPDLFVLNTIEGIPDVSVKMTYNSKFITRLLGIFQYLRIFNMLSLKERRMIFGSGGSGDQTLFDIVIKVQDRTKTISVRSAKGQAELTALSMVLHVEKLIHGAFPNGIYFAHQLHKPQELMAQLQGHDGITVKCENGTM</sequence>
<dbReference type="Gene3D" id="3.40.50.720">
    <property type="entry name" value="NAD(P)-binding Rossmann-like Domain"/>
    <property type="match status" value="1"/>
</dbReference>
<reference evidence="2 3" key="1">
    <citation type="submission" date="2017-04" db="EMBL/GenBank/DDBJ databases">
        <title>Complete genome sequence of Flavobacterium kingsejong AJ004.</title>
        <authorList>
            <person name="Lee P.C."/>
        </authorList>
    </citation>
    <scope>NUCLEOTIDE SEQUENCE [LARGE SCALE GENOMIC DNA]</scope>
    <source>
        <strain evidence="2 3">AJ004</strain>
    </source>
</reference>
<dbReference type="SUPFAM" id="SSF51735">
    <property type="entry name" value="NAD(P)-binding Rossmann-fold domains"/>
    <property type="match status" value="1"/>
</dbReference>
<organism evidence="2 3">
    <name type="scientific">Flavobacterium kingsejongi</name>
    <dbReference type="NCBI Taxonomy" id="1678728"/>
    <lineage>
        <taxon>Bacteria</taxon>
        <taxon>Pseudomonadati</taxon>
        <taxon>Bacteroidota</taxon>
        <taxon>Flavobacteriia</taxon>
        <taxon>Flavobacteriales</taxon>
        <taxon>Flavobacteriaceae</taxon>
        <taxon>Flavobacterium</taxon>
    </lineage>
</organism>
<evidence type="ECO:0000313" key="3">
    <source>
        <dbReference type="Proteomes" id="UP000244677"/>
    </source>
</evidence>
<protein>
    <submittedName>
        <fullName evidence="2">Saccharopine dehydrogenase</fullName>
    </submittedName>
</protein>
<evidence type="ECO:0000259" key="1">
    <source>
        <dbReference type="Pfam" id="PF03435"/>
    </source>
</evidence>
<proteinExistence type="predicted"/>
<dbReference type="PANTHER" id="PTHR43796:SF2">
    <property type="entry name" value="CARBOXYNORSPERMIDINE SYNTHASE"/>
    <property type="match status" value="1"/>
</dbReference>
<gene>
    <name evidence="2" type="ORF">FK004_13380</name>
</gene>
<feature type="domain" description="Saccharopine dehydrogenase NADP binding" evidence="1">
    <location>
        <begin position="5"/>
        <end position="93"/>
    </location>
</feature>
<dbReference type="RefSeq" id="WP_108737683.1">
    <property type="nucleotide sequence ID" value="NZ_CP020919.1"/>
</dbReference>
<dbReference type="KEGG" id="fki:FK004_13380"/>
<dbReference type="EMBL" id="CP020919">
    <property type="protein sequence ID" value="AWG26147.1"/>
    <property type="molecule type" value="Genomic_DNA"/>
</dbReference>
<evidence type="ECO:0000313" key="2">
    <source>
        <dbReference type="EMBL" id="AWG26147.1"/>
    </source>
</evidence>
<dbReference type="Pfam" id="PF03435">
    <property type="entry name" value="Sacchrp_dh_NADP"/>
    <property type="match status" value="1"/>
</dbReference>
<keyword evidence="3" id="KW-1185">Reference proteome</keyword>
<dbReference type="InterPro" id="IPR036291">
    <property type="entry name" value="NAD(P)-bd_dom_sf"/>
</dbReference>
<name>A0A2S1LQV9_9FLAO</name>
<dbReference type="AlphaFoldDB" id="A0A2S1LQV9"/>